<dbReference type="SUPFAM" id="SSF58113">
    <property type="entry name" value="Apolipoprotein A-I"/>
    <property type="match status" value="1"/>
</dbReference>
<protein>
    <submittedName>
        <fullName evidence="1">Uncharacterized protein</fullName>
    </submittedName>
</protein>
<name>A0A067RIN9_ZOONE</name>
<proteinExistence type="predicted"/>
<dbReference type="Proteomes" id="UP000027135">
    <property type="component" value="Unassembled WGS sequence"/>
</dbReference>
<gene>
    <name evidence="1" type="ORF">L798_12189</name>
</gene>
<evidence type="ECO:0000313" key="1">
    <source>
        <dbReference type="EMBL" id="KDR23627.1"/>
    </source>
</evidence>
<sequence>MTQKIEQENTKLYRTVEQVKTDSNKELAGMKSQFNNLTKQVENIVDRIVDDTKGVIRDMVEDVDHKLNEKVCQIVANKESSNDRMNAIENNITEVRTSLRNEVTS</sequence>
<dbReference type="AlphaFoldDB" id="A0A067RIN9"/>
<dbReference type="InParanoid" id="A0A067RIN9"/>
<dbReference type="EMBL" id="KK852456">
    <property type="protein sequence ID" value="KDR23627.1"/>
    <property type="molecule type" value="Genomic_DNA"/>
</dbReference>
<accession>A0A067RIN9</accession>
<reference evidence="1 2" key="1">
    <citation type="journal article" date="2014" name="Nat. Commun.">
        <title>Molecular traces of alternative social organization in a termite genome.</title>
        <authorList>
            <person name="Terrapon N."/>
            <person name="Li C."/>
            <person name="Robertson H.M."/>
            <person name="Ji L."/>
            <person name="Meng X."/>
            <person name="Booth W."/>
            <person name="Chen Z."/>
            <person name="Childers C.P."/>
            <person name="Glastad K.M."/>
            <person name="Gokhale K."/>
            <person name="Gowin J."/>
            <person name="Gronenberg W."/>
            <person name="Hermansen R.A."/>
            <person name="Hu H."/>
            <person name="Hunt B.G."/>
            <person name="Huylmans A.K."/>
            <person name="Khalil S.M."/>
            <person name="Mitchell R.D."/>
            <person name="Munoz-Torres M.C."/>
            <person name="Mustard J.A."/>
            <person name="Pan H."/>
            <person name="Reese J.T."/>
            <person name="Scharf M.E."/>
            <person name="Sun F."/>
            <person name="Vogel H."/>
            <person name="Xiao J."/>
            <person name="Yang W."/>
            <person name="Yang Z."/>
            <person name="Yang Z."/>
            <person name="Zhou J."/>
            <person name="Zhu J."/>
            <person name="Brent C.S."/>
            <person name="Elsik C.G."/>
            <person name="Goodisman M.A."/>
            <person name="Liberles D.A."/>
            <person name="Roe R.M."/>
            <person name="Vargo E.L."/>
            <person name="Vilcinskas A."/>
            <person name="Wang J."/>
            <person name="Bornberg-Bauer E."/>
            <person name="Korb J."/>
            <person name="Zhang G."/>
            <person name="Liebig J."/>
        </authorList>
    </citation>
    <scope>NUCLEOTIDE SEQUENCE [LARGE SCALE GENOMIC DNA]</scope>
    <source>
        <tissue evidence="1">Whole organism</tissue>
    </source>
</reference>
<keyword evidence="2" id="KW-1185">Reference proteome</keyword>
<evidence type="ECO:0000313" key="2">
    <source>
        <dbReference type="Proteomes" id="UP000027135"/>
    </source>
</evidence>
<organism evidence="1 2">
    <name type="scientific">Zootermopsis nevadensis</name>
    <name type="common">Dampwood termite</name>
    <dbReference type="NCBI Taxonomy" id="136037"/>
    <lineage>
        <taxon>Eukaryota</taxon>
        <taxon>Metazoa</taxon>
        <taxon>Ecdysozoa</taxon>
        <taxon>Arthropoda</taxon>
        <taxon>Hexapoda</taxon>
        <taxon>Insecta</taxon>
        <taxon>Pterygota</taxon>
        <taxon>Neoptera</taxon>
        <taxon>Polyneoptera</taxon>
        <taxon>Dictyoptera</taxon>
        <taxon>Blattodea</taxon>
        <taxon>Blattoidea</taxon>
        <taxon>Termitoidae</taxon>
        <taxon>Termopsidae</taxon>
        <taxon>Zootermopsis</taxon>
    </lineage>
</organism>